<keyword evidence="2 5" id="KW-0489">Methyltransferase</keyword>
<sequence length="202" mass="22386">MNKAFVIRARAASTDPKTFVAGVGADAHSEILAHVLMNAIFTAQSHRDDVTVYLVIESTSDFSRTLCFESSLLSNIGGFHESALIALIAKALEHSIGMKKEESRKVTGGLSVETTSFEKLVQRLAENYTLYLLDKKGTDIHDETFNGNACFILTDHIPMPKKSWNSLKRLGTQKISLGPQMLFASQCIVLIHNEFDRRGRVN</sequence>
<evidence type="ECO:0000313" key="6">
    <source>
        <dbReference type="EMBL" id="EGU44973.1"/>
    </source>
</evidence>
<dbReference type="HAMAP" id="MF_00587">
    <property type="entry name" value="tRNA_methyltr_TrmY"/>
    <property type="match status" value="1"/>
</dbReference>
<comment type="caution">
    <text evidence="5">Lacks conserved residue(s) required for the propagation of feature annotation.</text>
</comment>
<dbReference type="PANTHER" id="PTHR40703:SF1">
    <property type="entry name" value="TRNA (PSEUDOURIDINE(54)-N(1))-METHYLTRANSFERASE"/>
    <property type="match status" value="1"/>
</dbReference>
<proteinExistence type="inferred from homology"/>
<dbReference type="GO" id="GO:0008175">
    <property type="term" value="F:tRNA methyltransferase activity"/>
    <property type="evidence" value="ECO:0007669"/>
    <property type="project" value="InterPro"/>
</dbReference>
<feature type="binding site" evidence="5">
    <location>
        <position position="133"/>
    </location>
    <ligand>
        <name>S-adenosyl-L-methionine</name>
        <dbReference type="ChEBI" id="CHEBI:59789"/>
    </ligand>
</feature>
<feature type="binding site" evidence="5">
    <location>
        <position position="187"/>
    </location>
    <ligand>
        <name>S-adenosyl-L-methionine</name>
        <dbReference type="ChEBI" id="CHEBI:59789"/>
    </ligand>
</feature>
<dbReference type="NCBIfam" id="NF002560">
    <property type="entry name" value="PRK02135.1"/>
    <property type="match status" value="1"/>
</dbReference>
<evidence type="ECO:0000256" key="5">
    <source>
        <dbReference type="HAMAP-Rule" id="MF_00587"/>
    </source>
</evidence>
<dbReference type="CDD" id="cd18087">
    <property type="entry name" value="TrmY-like"/>
    <property type="match status" value="1"/>
</dbReference>
<gene>
    <name evidence="6" type="ORF">VII00023_03643</name>
</gene>
<evidence type="ECO:0000256" key="3">
    <source>
        <dbReference type="ARBA" id="ARBA00022679"/>
    </source>
</evidence>
<reference evidence="6 7" key="1">
    <citation type="journal article" date="2012" name="Int. J. Syst. Evol. Microbiol.">
        <title>Vibrio caribbeanicus sp. nov., isolated from the marine sponge Scleritoderma cyanea.</title>
        <authorList>
            <person name="Hoffmann M."/>
            <person name="Monday S.R."/>
            <person name="Allard M.W."/>
            <person name="Strain E.A."/>
            <person name="Whittaker P."/>
            <person name="Naum M."/>
            <person name="McCarthy P.J."/>
            <person name="Lopez J.V."/>
            <person name="Fischer M."/>
            <person name="Brown E.W."/>
        </authorList>
    </citation>
    <scope>NUCLEOTIDE SEQUENCE [LARGE SCALE GENOMIC DNA]</scope>
    <source>
        <strain evidence="6 7">ATCC 700023</strain>
    </source>
</reference>
<keyword evidence="4 5" id="KW-0949">S-adenosyl-L-methionine</keyword>
<dbReference type="AlphaFoldDB" id="F9RZG8"/>
<evidence type="ECO:0000256" key="2">
    <source>
        <dbReference type="ARBA" id="ARBA00022603"/>
    </source>
</evidence>
<organism evidence="6 7">
    <name type="scientific">Vibrio ichthyoenteri ATCC 700023</name>
    <dbReference type="NCBI Taxonomy" id="870968"/>
    <lineage>
        <taxon>Bacteria</taxon>
        <taxon>Pseudomonadati</taxon>
        <taxon>Pseudomonadota</taxon>
        <taxon>Gammaproteobacteria</taxon>
        <taxon>Vibrionales</taxon>
        <taxon>Vibrionaceae</taxon>
        <taxon>Vibrio</taxon>
    </lineage>
</organism>
<evidence type="ECO:0000256" key="4">
    <source>
        <dbReference type="ARBA" id="ARBA00022691"/>
    </source>
</evidence>
<dbReference type="SUPFAM" id="SSF75217">
    <property type="entry name" value="alpha/beta knot"/>
    <property type="match status" value="1"/>
</dbReference>
<dbReference type="RefSeq" id="WP_006711250.1">
    <property type="nucleotide sequence ID" value="NZ_AFWF01000060.1"/>
</dbReference>
<accession>F9RZG8</accession>
<comment type="caution">
    <text evidence="6">The sequence shown here is derived from an EMBL/GenBank/DDBJ whole genome shotgun (WGS) entry which is preliminary data.</text>
</comment>
<dbReference type="InterPro" id="IPR029028">
    <property type="entry name" value="Alpha/beta_knot_MTases"/>
</dbReference>
<keyword evidence="3 5" id="KW-0808">Transferase</keyword>
<dbReference type="EC" id="2.1.1.-" evidence="5"/>
<dbReference type="Proteomes" id="UP000004605">
    <property type="component" value="Unassembled WGS sequence"/>
</dbReference>
<dbReference type="Gene3D" id="3.40.1280.10">
    <property type="match status" value="1"/>
</dbReference>
<dbReference type="OrthoDB" id="6019967at2"/>
<dbReference type="PANTHER" id="PTHR40703">
    <property type="entry name" value="TRNA (PSEUDOURIDINE(54)-N(1))-METHYLTRANSFERASE"/>
    <property type="match status" value="1"/>
</dbReference>
<dbReference type="InterPro" id="IPR029026">
    <property type="entry name" value="tRNA_m1G_MTases_N"/>
</dbReference>
<dbReference type="GO" id="GO:0005737">
    <property type="term" value="C:cytoplasm"/>
    <property type="evidence" value="ECO:0007669"/>
    <property type="project" value="UniProtKB-SubCell"/>
</dbReference>
<name>F9RZG8_9VIBR</name>
<dbReference type="InterPro" id="IPR007158">
    <property type="entry name" value="TrmY"/>
</dbReference>
<comment type="similarity">
    <text evidence="5">Belongs to the methyltransferase superfamily. TrmY family.</text>
</comment>
<dbReference type="Pfam" id="PF04013">
    <property type="entry name" value="Methyltrn_RNA_2"/>
    <property type="match status" value="1"/>
</dbReference>
<dbReference type="GO" id="GO:0030488">
    <property type="term" value="P:tRNA methylation"/>
    <property type="evidence" value="ECO:0007669"/>
    <property type="project" value="TreeGrafter"/>
</dbReference>
<dbReference type="EMBL" id="AFWF01000060">
    <property type="protein sequence ID" value="EGU44973.1"/>
    <property type="molecule type" value="Genomic_DNA"/>
</dbReference>
<evidence type="ECO:0000313" key="7">
    <source>
        <dbReference type="Proteomes" id="UP000004605"/>
    </source>
</evidence>
<keyword evidence="7" id="KW-1185">Reference proteome</keyword>
<comment type="subcellular location">
    <subcellularLocation>
        <location evidence="5">Cytoplasm</location>
    </subcellularLocation>
</comment>
<keyword evidence="1 5" id="KW-0963">Cytoplasm</keyword>
<evidence type="ECO:0000256" key="1">
    <source>
        <dbReference type="ARBA" id="ARBA00022490"/>
    </source>
</evidence>
<dbReference type="GO" id="GO:0008757">
    <property type="term" value="F:S-adenosylmethionine-dependent methyltransferase activity"/>
    <property type="evidence" value="ECO:0007669"/>
    <property type="project" value="UniProtKB-UniRule"/>
</dbReference>
<protein>
    <recommendedName>
        <fullName evidence="5">Putative pseudouridine methyltransferase</fullName>
        <ecNumber evidence="5">2.1.1.-</ecNumber>
    </recommendedName>
</protein>